<dbReference type="eggNOG" id="ENOG502SQRE">
    <property type="taxonomic scope" value="Eukaryota"/>
</dbReference>
<evidence type="ECO:0000313" key="2">
    <source>
        <dbReference type="Proteomes" id="UP000030748"/>
    </source>
</evidence>
<dbReference type="PANTHER" id="PTHR32278:SF85">
    <property type="entry name" value="F-BOX PROTEIN PP2-B11-LIKE"/>
    <property type="match status" value="1"/>
</dbReference>
<name>A0A022R8W6_ERYGU</name>
<dbReference type="Proteomes" id="UP000030748">
    <property type="component" value="Unassembled WGS sequence"/>
</dbReference>
<dbReference type="InterPro" id="IPR025886">
    <property type="entry name" value="PP2-like"/>
</dbReference>
<dbReference type="OMA" id="ISITWSH"/>
<dbReference type="STRING" id="4155.A0A022R8W6"/>
<dbReference type="Pfam" id="PF14299">
    <property type="entry name" value="PP2"/>
    <property type="match status" value="1"/>
</dbReference>
<gene>
    <name evidence="1" type="ORF">MIMGU_mgv1a015189mg</name>
</gene>
<evidence type="ECO:0000313" key="1">
    <source>
        <dbReference type="EMBL" id="EYU36716.1"/>
    </source>
</evidence>
<dbReference type="OrthoDB" id="1918565at2759"/>
<sequence length="165" mass="19158">MSIWIPAREISITWSHDTRYWNWTQDDSCSAEVAVLESVCWMDIWKNVNLRSLPLKTSYSAYLVFKLKDDAVNLERVFASVRYVKEISEGCIDQGYTVLIDTKSCDEGAKGRYPHVRRDGWSEIQLGEFFNNLGDDGEVELRLFEKDDLKWKSGLIIRGIDIRPN</sequence>
<dbReference type="AlphaFoldDB" id="A0A022R8W6"/>
<dbReference type="KEGG" id="egt:105958941"/>
<proteinExistence type="predicted"/>
<organism evidence="1 2">
    <name type="scientific">Erythranthe guttata</name>
    <name type="common">Yellow monkey flower</name>
    <name type="synonym">Mimulus guttatus</name>
    <dbReference type="NCBI Taxonomy" id="4155"/>
    <lineage>
        <taxon>Eukaryota</taxon>
        <taxon>Viridiplantae</taxon>
        <taxon>Streptophyta</taxon>
        <taxon>Embryophyta</taxon>
        <taxon>Tracheophyta</taxon>
        <taxon>Spermatophyta</taxon>
        <taxon>Magnoliopsida</taxon>
        <taxon>eudicotyledons</taxon>
        <taxon>Gunneridae</taxon>
        <taxon>Pentapetalae</taxon>
        <taxon>asterids</taxon>
        <taxon>lamiids</taxon>
        <taxon>Lamiales</taxon>
        <taxon>Phrymaceae</taxon>
        <taxon>Erythranthe</taxon>
    </lineage>
</organism>
<accession>A0A022R8W6</accession>
<reference evidence="1 2" key="1">
    <citation type="journal article" date="2013" name="Proc. Natl. Acad. Sci. U.S.A.">
        <title>Fine-scale variation in meiotic recombination in Mimulus inferred from population shotgun sequencing.</title>
        <authorList>
            <person name="Hellsten U."/>
            <person name="Wright K.M."/>
            <person name="Jenkins J."/>
            <person name="Shu S."/>
            <person name="Yuan Y."/>
            <person name="Wessler S.R."/>
            <person name="Schmutz J."/>
            <person name="Willis J.H."/>
            <person name="Rokhsar D.S."/>
        </authorList>
    </citation>
    <scope>NUCLEOTIDE SEQUENCE [LARGE SCALE GENOMIC DNA]</scope>
    <source>
        <strain evidence="2">cv. DUN x IM62</strain>
    </source>
</reference>
<dbReference type="PhylomeDB" id="A0A022R8W6"/>
<dbReference type="PANTHER" id="PTHR32278">
    <property type="entry name" value="F-BOX DOMAIN-CONTAINING PROTEIN"/>
    <property type="match status" value="1"/>
</dbReference>
<dbReference type="EMBL" id="KI630592">
    <property type="protein sequence ID" value="EYU36716.1"/>
    <property type="molecule type" value="Genomic_DNA"/>
</dbReference>
<protein>
    <submittedName>
        <fullName evidence="1">Uncharacterized protein</fullName>
    </submittedName>
</protein>
<keyword evidence="2" id="KW-1185">Reference proteome</keyword>